<dbReference type="Gene3D" id="1.10.10.10">
    <property type="entry name" value="Winged helix-like DNA-binding domain superfamily/Winged helix DNA-binding domain"/>
    <property type="match status" value="1"/>
</dbReference>
<feature type="domain" description="Cyclic nucleotide-binding" evidence="4">
    <location>
        <begin position="12"/>
        <end position="131"/>
    </location>
</feature>
<dbReference type="RefSeq" id="WP_012954546.1">
    <property type="nucleotide sequence ID" value="NC_013771.1"/>
</dbReference>
<dbReference type="InterPro" id="IPR012318">
    <property type="entry name" value="HTH_CRP"/>
</dbReference>
<dbReference type="SMART" id="SM00100">
    <property type="entry name" value="cNMP"/>
    <property type="match status" value="1"/>
</dbReference>
<gene>
    <name evidence="5" type="ordered locus">UCYN_11910</name>
</gene>
<dbReference type="SUPFAM" id="SSF51206">
    <property type="entry name" value="cAMP-binding domain-like"/>
    <property type="match status" value="1"/>
</dbReference>
<protein>
    <submittedName>
        <fullName evidence="5">cAMP-binding protein</fullName>
    </submittedName>
</protein>
<dbReference type="KEGG" id="cyu:UCYN_11910"/>
<evidence type="ECO:0000256" key="2">
    <source>
        <dbReference type="ARBA" id="ARBA00023125"/>
    </source>
</evidence>
<dbReference type="CDD" id="cd00038">
    <property type="entry name" value="CAP_ED"/>
    <property type="match status" value="1"/>
</dbReference>
<evidence type="ECO:0000313" key="5">
    <source>
        <dbReference type="EMBL" id="ADB95859.1"/>
    </source>
</evidence>
<dbReference type="Proteomes" id="UP000001405">
    <property type="component" value="Chromosome"/>
</dbReference>
<dbReference type="GO" id="GO:0003677">
    <property type="term" value="F:DNA binding"/>
    <property type="evidence" value="ECO:0007669"/>
    <property type="project" value="UniProtKB-KW"/>
</dbReference>
<dbReference type="Gene3D" id="2.60.120.10">
    <property type="entry name" value="Jelly Rolls"/>
    <property type="match status" value="1"/>
</dbReference>
<dbReference type="InterPro" id="IPR036388">
    <property type="entry name" value="WH-like_DNA-bd_sf"/>
</dbReference>
<dbReference type="HOGENOM" id="CLU_075053_3_5_3"/>
<dbReference type="GO" id="GO:0005829">
    <property type="term" value="C:cytosol"/>
    <property type="evidence" value="ECO:0007669"/>
    <property type="project" value="TreeGrafter"/>
</dbReference>
<sequence length="227" mass="26325">METQVIVELFPLFSVASPETIEWIISVADEEHYAQNEEIIKENDCGKAIYFIISGWVKVRSRDSSQELTLEILSKGDFWGEMEILDEPLKCIDVVALSEVHLISISAQRFLQMLFKDPQVHHKMLQLSVKRYRYLYRRLQLRQQKPKIRLIKALIKFAETYGKLTSEGLEILQFTNQDLADASGISREECQNIIIQLQNQGCIEINTIQQTLSLTNLKQLNHFAKQI</sequence>
<accession>D3EQV9</accession>
<evidence type="ECO:0000259" key="4">
    <source>
        <dbReference type="PROSITE" id="PS50042"/>
    </source>
</evidence>
<dbReference type="Pfam" id="PF00027">
    <property type="entry name" value="cNMP_binding"/>
    <property type="match status" value="1"/>
</dbReference>
<dbReference type="OrthoDB" id="453310at2"/>
<keyword evidence="2" id="KW-0238">DNA-binding</keyword>
<evidence type="ECO:0000256" key="3">
    <source>
        <dbReference type="ARBA" id="ARBA00023163"/>
    </source>
</evidence>
<evidence type="ECO:0000256" key="1">
    <source>
        <dbReference type="ARBA" id="ARBA00023015"/>
    </source>
</evidence>
<dbReference type="PROSITE" id="PS50042">
    <property type="entry name" value="CNMP_BINDING_3"/>
    <property type="match status" value="1"/>
</dbReference>
<organism evidence="6">
    <name type="scientific">Atelocyanobacterium thalassa (isolate ALOHA)</name>
    <dbReference type="NCBI Taxonomy" id="1453429"/>
    <lineage>
        <taxon>Bacteria</taxon>
        <taxon>Bacillati</taxon>
        <taxon>Cyanobacteriota</taxon>
        <taxon>Cyanophyceae</taxon>
        <taxon>Oscillatoriophycideae</taxon>
        <taxon>Chroococcales</taxon>
        <taxon>Aphanothecaceae</taxon>
        <taxon>Candidatus Atelocyanobacterium</taxon>
        <taxon>Candidatus Atelocyanobacterium thalassae</taxon>
    </lineage>
</organism>
<dbReference type="SUPFAM" id="SSF46785">
    <property type="entry name" value="Winged helix' DNA-binding domain"/>
    <property type="match status" value="1"/>
</dbReference>
<dbReference type="GO" id="GO:0003700">
    <property type="term" value="F:DNA-binding transcription factor activity"/>
    <property type="evidence" value="ECO:0007669"/>
    <property type="project" value="TreeGrafter"/>
</dbReference>
<dbReference type="PATRIC" id="fig|713887.8.peg.1117"/>
<dbReference type="AlphaFoldDB" id="D3EQV9"/>
<dbReference type="InterPro" id="IPR000595">
    <property type="entry name" value="cNMP-bd_dom"/>
</dbReference>
<dbReference type="InterPro" id="IPR018490">
    <property type="entry name" value="cNMP-bd_dom_sf"/>
</dbReference>
<dbReference type="InterPro" id="IPR050397">
    <property type="entry name" value="Env_Response_Regulators"/>
</dbReference>
<reference evidence="5 6" key="1">
    <citation type="journal article" date="2010" name="Nature">
        <title>Metabolic streamlining in an open-ocean nitrogen-fixing cyanobacterium.</title>
        <authorList>
            <person name="Tripp H.J."/>
            <person name="Bench S.R."/>
            <person name="Turk K.A."/>
            <person name="Foster R.A."/>
            <person name="Desany B.A."/>
            <person name="Niazi F."/>
            <person name="Affourtit J.P."/>
            <person name="Zehr J.P."/>
        </authorList>
    </citation>
    <scope>NUCLEOTIDE SEQUENCE [LARGE SCALE GENOMIC DNA]</scope>
    <source>
        <strain evidence="6">ALOHA</strain>
    </source>
</reference>
<keyword evidence="6" id="KW-1185">Reference proteome</keyword>
<dbReference type="Pfam" id="PF13545">
    <property type="entry name" value="HTH_Crp_2"/>
    <property type="match status" value="1"/>
</dbReference>
<keyword evidence="1" id="KW-0805">Transcription regulation</keyword>
<dbReference type="STRING" id="1453429.UCYN_11910"/>
<dbReference type="InterPro" id="IPR014710">
    <property type="entry name" value="RmlC-like_jellyroll"/>
</dbReference>
<dbReference type="InterPro" id="IPR036390">
    <property type="entry name" value="WH_DNA-bd_sf"/>
</dbReference>
<proteinExistence type="predicted"/>
<evidence type="ECO:0000313" key="6">
    <source>
        <dbReference type="Proteomes" id="UP000001405"/>
    </source>
</evidence>
<dbReference type="PANTHER" id="PTHR24567">
    <property type="entry name" value="CRP FAMILY TRANSCRIPTIONAL REGULATORY PROTEIN"/>
    <property type="match status" value="1"/>
</dbReference>
<keyword evidence="3" id="KW-0804">Transcription</keyword>
<dbReference type="PANTHER" id="PTHR24567:SF74">
    <property type="entry name" value="HTH-TYPE TRANSCRIPTIONAL REGULATOR ARCR"/>
    <property type="match status" value="1"/>
</dbReference>
<name>D3EQV9_ATETH</name>
<dbReference type="EMBL" id="CP001842">
    <property type="protein sequence ID" value="ADB95859.1"/>
    <property type="molecule type" value="Genomic_DNA"/>
</dbReference>